<dbReference type="EMBL" id="JAVDTF010000001">
    <property type="protein sequence ID" value="MDR6783340.1"/>
    <property type="molecule type" value="Genomic_DNA"/>
</dbReference>
<evidence type="ECO:0000313" key="1">
    <source>
        <dbReference type="EMBL" id="MDR6783340.1"/>
    </source>
</evidence>
<evidence type="ECO:0000313" key="2">
    <source>
        <dbReference type="Proteomes" id="UP001246858"/>
    </source>
</evidence>
<proteinExistence type="predicted"/>
<reference evidence="1" key="1">
    <citation type="submission" date="2023-07" db="EMBL/GenBank/DDBJ databases">
        <title>Sorghum-associated microbial communities from plants grown in Nebraska, USA.</title>
        <authorList>
            <person name="Schachtman D."/>
        </authorList>
    </citation>
    <scope>NUCLEOTIDE SEQUENCE</scope>
    <source>
        <strain evidence="1">2697</strain>
    </source>
</reference>
<dbReference type="Proteomes" id="UP001246858">
    <property type="component" value="Unassembled WGS sequence"/>
</dbReference>
<sequence length="196" mass="23288">MPIKILYSDDELLVRVSKGDQQAFGMLYGRYADRVYAQSMRLLRSEELSRELMQEVFLKLWRMGRDLTEIQNLDVYLKKMTRNRCLNELRRMLREKKVGEVYLEDYDESHNDTEEGIFLKETRQVLDTAVALLPKQQQEVYRLCYRQGMKYQEVADLLNVSHATVQSQMKRALKFLRAYLKDHPDLAAVIILLKLF</sequence>
<comment type="caution">
    <text evidence="1">The sequence shown here is derived from an EMBL/GenBank/DDBJ whole genome shotgun (WGS) entry which is preliminary data.</text>
</comment>
<keyword evidence="2" id="KW-1185">Reference proteome</keyword>
<organism evidence="1 2">
    <name type="scientific">Pedobacter africanus</name>
    <dbReference type="NCBI Taxonomy" id="151894"/>
    <lineage>
        <taxon>Bacteria</taxon>
        <taxon>Pseudomonadati</taxon>
        <taxon>Bacteroidota</taxon>
        <taxon>Sphingobacteriia</taxon>
        <taxon>Sphingobacteriales</taxon>
        <taxon>Sphingobacteriaceae</taxon>
        <taxon>Pedobacter</taxon>
    </lineage>
</organism>
<protein>
    <submittedName>
        <fullName evidence="1">RNA polymerase sigma-70 factor (ECF subfamily)</fullName>
    </submittedName>
</protein>
<accession>A0ACC6KVE1</accession>
<name>A0ACC6KVE1_9SPHI</name>
<gene>
    <name evidence="1" type="ORF">J2X78_001892</name>
</gene>